<evidence type="ECO:0000313" key="2">
    <source>
        <dbReference type="Proteomes" id="UP000095284"/>
    </source>
</evidence>
<evidence type="ECO:0000256" key="1">
    <source>
        <dbReference type="SAM" id="Phobius"/>
    </source>
</evidence>
<keyword evidence="1" id="KW-1133">Transmembrane helix</keyword>
<keyword evidence="1" id="KW-0812">Transmembrane</keyword>
<protein>
    <submittedName>
        <fullName evidence="3">Transmembrane protein</fullName>
    </submittedName>
</protein>
<reference evidence="3" key="1">
    <citation type="submission" date="2016-11" db="UniProtKB">
        <authorList>
            <consortium name="WormBaseParasite"/>
        </authorList>
    </citation>
    <scope>IDENTIFICATION</scope>
</reference>
<feature type="transmembrane region" description="Helical" evidence="1">
    <location>
        <begin position="6"/>
        <end position="28"/>
    </location>
</feature>
<evidence type="ECO:0000313" key="3">
    <source>
        <dbReference type="WBParaSite" id="BXY_0400800.1"/>
    </source>
</evidence>
<organism evidence="2 3">
    <name type="scientific">Bursaphelenchus xylophilus</name>
    <name type="common">Pinewood nematode worm</name>
    <name type="synonym">Aphelenchoides xylophilus</name>
    <dbReference type="NCBI Taxonomy" id="6326"/>
    <lineage>
        <taxon>Eukaryota</taxon>
        <taxon>Metazoa</taxon>
        <taxon>Ecdysozoa</taxon>
        <taxon>Nematoda</taxon>
        <taxon>Chromadorea</taxon>
        <taxon>Rhabditida</taxon>
        <taxon>Tylenchina</taxon>
        <taxon>Tylenchomorpha</taxon>
        <taxon>Aphelenchoidea</taxon>
        <taxon>Aphelenchoididae</taxon>
        <taxon>Bursaphelenchus</taxon>
    </lineage>
</organism>
<dbReference type="WBParaSite" id="BXY_0400800.1">
    <property type="protein sequence ID" value="BXY_0400800.1"/>
    <property type="gene ID" value="BXY_0400800"/>
</dbReference>
<dbReference type="Proteomes" id="UP000095284">
    <property type="component" value="Unplaced"/>
</dbReference>
<accession>A0A1I7RTF3</accession>
<name>A0A1I7RTF3_BURXY</name>
<keyword evidence="1" id="KW-0472">Membrane</keyword>
<sequence length="69" mass="8077">MVDADFWSPLPYITLVVIASLDFILFYFNTEETKGKPMPDSMPPREQSWLGRKKLDQELLDVEKKTENN</sequence>
<dbReference type="AlphaFoldDB" id="A0A1I7RTF3"/>
<proteinExistence type="predicted"/>